<accession>A0ABR2KLH9</accession>
<dbReference type="InterPro" id="IPR016024">
    <property type="entry name" value="ARM-type_fold"/>
</dbReference>
<gene>
    <name evidence="1" type="ORF">M9Y10_029212</name>
</gene>
<keyword evidence="2" id="KW-1185">Reference proteome</keyword>
<dbReference type="Gene3D" id="1.25.10.10">
    <property type="entry name" value="Leucine-rich Repeat Variant"/>
    <property type="match status" value="1"/>
</dbReference>
<dbReference type="SUPFAM" id="SSF48371">
    <property type="entry name" value="ARM repeat"/>
    <property type="match status" value="1"/>
</dbReference>
<dbReference type="Proteomes" id="UP001470230">
    <property type="component" value="Unassembled WGS sequence"/>
</dbReference>
<name>A0ABR2KLH9_9EUKA</name>
<evidence type="ECO:0000313" key="1">
    <source>
        <dbReference type="EMBL" id="KAK8891990.1"/>
    </source>
</evidence>
<protein>
    <submittedName>
        <fullName evidence="1">Uncharacterized protein</fullName>
    </submittedName>
</protein>
<proteinExistence type="predicted"/>
<dbReference type="InterPro" id="IPR011989">
    <property type="entry name" value="ARM-like"/>
</dbReference>
<sequence>MDYKDYSQLYLQGLVNDIVYDEEVEIFQYDEAQWNNLLNRLSSDLKDNELTEIVKCVNFLIQHKSGNYLENLVHSEIPYILCTNIINYVKKEMKNADNKKMTTREKHKIANNKFLIYGLFIINESLNIHDFNLNFFTKEIMDAFFVIYEFYGLESSCFAISIITKYAKQSVQNLENLNSLNYMERVMKMCKYPLTNDIRVYSIYALFPFLQVDDKRQSRYIIERLTHIQEQSKSFETLLAISQFFNIYIRYSEECMETAVSNGVIELSMAALTTTNTKDDYDENLTLRNTATDILILLLNSRFVWYNDMIINNNEIFSKIGCLLSHYEREYDVLAASRLLEFILKKSYVSSSEGTVSIFNELVSKLFRSEIINSIIPHICQSLNSYSYSVKTNIIKIISILLRSGNQSLISKFGCSGVFNDIIDSIEDMDDDDKEFTIYSLYDVFQKFEECWNYFDQNEAEFVFSHLNESTQNPSVLNLAFLMSKLLS</sequence>
<dbReference type="EMBL" id="JAPFFF010000004">
    <property type="protein sequence ID" value="KAK8891990.1"/>
    <property type="molecule type" value="Genomic_DNA"/>
</dbReference>
<comment type="caution">
    <text evidence="1">The sequence shown here is derived from an EMBL/GenBank/DDBJ whole genome shotgun (WGS) entry which is preliminary data.</text>
</comment>
<reference evidence="1 2" key="1">
    <citation type="submission" date="2024-04" db="EMBL/GenBank/DDBJ databases">
        <title>Tritrichomonas musculus Genome.</title>
        <authorList>
            <person name="Alves-Ferreira E."/>
            <person name="Grigg M."/>
            <person name="Lorenzi H."/>
            <person name="Galac M."/>
        </authorList>
    </citation>
    <scope>NUCLEOTIDE SEQUENCE [LARGE SCALE GENOMIC DNA]</scope>
    <source>
        <strain evidence="1 2">EAF2021</strain>
    </source>
</reference>
<organism evidence="1 2">
    <name type="scientific">Tritrichomonas musculus</name>
    <dbReference type="NCBI Taxonomy" id="1915356"/>
    <lineage>
        <taxon>Eukaryota</taxon>
        <taxon>Metamonada</taxon>
        <taxon>Parabasalia</taxon>
        <taxon>Tritrichomonadida</taxon>
        <taxon>Tritrichomonadidae</taxon>
        <taxon>Tritrichomonas</taxon>
    </lineage>
</organism>
<evidence type="ECO:0000313" key="2">
    <source>
        <dbReference type="Proteomes" id="UP001470230"/>
    </source>
</evidence>